<evidence type="ECO:0000313" key="2">
    <source>
        <dbReference type="EMBL" id="PJZ72822.1"/>
    </source>
</evidence>
<proteinExistence type="predicted"/>
<dbReference type="AlphaFoldDB" id="A0A2M9ZL58"/>
<dbReference type="OrthoDB" id="5570877at2"/>
<name>A0A2M9ZL58_9LEPT</name>
<gene>
    <name evidence="1" type="ORF">CH360_06750</name>
    <name evidence="2" type="ORF">CH373_12220</name>
</gene>
<dbReference type="SUPFAM" id="SSF55729">
    <property type="entry name" value="Acyl-CoA N-acyltransferases (Nat)"/>
    <property type="match status" value="1"/>
</dbReference>
<dbReference type="EMBL" id="NPDY01000004">
    <property type="protein sequence ID" value="PJZ70294.1"/>
    <property type="molecule type" value="Genomic_DNA"/>
</dbReference>
<evidence type="ECO:0000313" key="4">
    <source>
        <dbReference type="Proteomes" id="UP000231990"/>
    </source>
</evidence>
<organism evidence="2 4">
    <name type="scientific">Leptospira perolatii</name>
    <dbReference type="NCBI Taxonomy" id="2023191"/>
    <lineage>
        <taxon>Bacteria</taxon>
        <taxon>Pseudomonadati</taxon>
        <taxon>Spirochaetota</taxon>
        <taxon>Spirochaetia</taxon>
        <taxon>Leptospirales</taxon>
        <taxon>Leptospiraceae</taxon>
        <taxon>Leptospira</taxon>
    </lineage>
</organism>
<dbReference type="Gene3D" id="3.40.630.30">
    <property type="match status" value="1"/>
</dbReference>
<dbReference type="EMBL" id="NPDZ01000007">
    <property type="protein sequence ID" value="PJZ72822.1"/>
    <property type="molecule type" value="Genomic_DNA"/>
</dbReference>
<dbReference type="InterPro" id="IPR016181">
    <property type="entry name" value="Acyl_CoA_acyltransferase"/>
</dbReference>
<evidence type="ECO:0000313" key="3">
    <source>
        <dbReference type="Proteomes" id="UP000231962"/>
    </source>
</evidence>
<dbReference type="Proteomes" id="UP000231990">
    <property type="component" value="Unassembled WGS sequence"/>
</dbReference>
<evidence type="ECO:0000313" key="1">
    <source>
        <dbReference type="EMBL" id="PJZ70294.1"/>
    </source>
</evidence>
<dbReference type="Pfam" id="PF13527">
    <property type="entry name" value="Acetyltransf_9"/>
    <property type="match status" value="1"/>
</dbReference>
<comment type="caution">
    <text evidence="2">The sequence shown here is derived from an EMBL/GenBank/DDBJ whole genome shotgun (WGS) entry which is preliminary data.</text>
</comment>
<keyword evidence="3" id="KW-1185">Reference proteome</keyword>
<protein>
    <submittedName>
        <fullName evidence="2">Uncharacterized protein</fullName>
    </submittedName>
</protein>
<dbReference type="Proteomes" id="UP000231962">
    <property type="component" value="Unassembled WGS sequence"/>
</dbReference>
<accession>A0A2M9ZL58</accession>
<reference evidence="3 4" key="1">
    <citation type="submission" date="2017-07" db="EMBL/GenBank/DDBJ databases">
        <title>Leptospira spp. isolated from tropical soils.</title>
        <authorList>
            <person name="Thibeaux R."/>
            <person name="Iraola G."/>
            <person name="Ferres I."/>
            <person name="Bierque E."/>
            <person name="Girault D."/>
            <person name="Soupe-Gilbert M.-E."/>
            <person name="Picardeau M."/>
            <person name="Goarant C."/>
        </authorList>
    </citation>
    <scope>NUCLEOTIDE SEQUENCE [LARGE SCALE GENOMIC DNA]</scope>
    <source>
        <strain evidence="2 4">FH1-B-B1</strain>
        <strain evidence="1 3">FH1-B-C1</strain>
    </source>
</reference>
<sequence>MSVEYLDITSKKDLVVYQNEILQLFEVSYGKPLDLSIWQWAYSENFFGDPIVCLAIEKSLIVGHYAVIPFRLRNNSGKLLNSYLSMTTMVAPSHQGKGLFTILAKRVYENGAKLYPDFMVFGFPNDNSVHGFKKHLGWRLQESKIAVANKQTLLQSVPFLKIYNDSSRFYPDLSNPEGLSWRMSKPGSEWVAFGGAYLKKFESHYDLMYYGSPKDLENIPDEISFNALIDSQVLAEAEFSETKPYRFGYYCSDNHSFPEFKLCMSMSDVF</sequence>